<dbReference type="Gene3D" id="4.10.240.10">
    <property type="entry name" value="Zn(2)-C6 fungal-type DNA-binding domain"/>
    <property type="match status" value="1"/>
</dbReference>
<dbReference type="PROSITE" id="PS00463">
    <property type="entry name" value="ZN2_CY6_FUNGAL_1"/>
    <property type="match status" value="1"/>
</dbReference>
<dbReference type="GO" id="GO:0000976">
    <property type="term" value="F:transcription cis-regulatory region binding"/>
    <property type="evidence" value="ECO:0007669"/>
    <property type="project" value="TreeGrafter"/>
</dbReference>
<dbReference type="Pfam" id="PF00172">
    <property type="entry name" value="Zn_clus"/>
    <property type="match status" value="1"/>
</dbReference>
<evidence type="ECO:0000256" key="1">
    <source>
        <dbReference type="ARBA" id="ARBA00004123"/>
    </source>
</evidence>
<dbReference type="GO" id="GO:0000981">
    <property type="term" value="F:DNA-binding transcription factor activity, RNA polymerase II-specific"/>
    <property type="evidence" value="ECO:0007669"/>
    <property type="project" value="InterPro"/>
</dbReference>
<evidence type="ECO:0000313" key="5">
    <source>
        <dbReference type="EMBL" id="KAF9760367.1"/>
    </source>
</evidence>
<dbReference type="InterPro" id="IPR036864">
    <property type="entry name" value="Zn2-C6_fun-type_DNA-bd_sf"/>
</dbReference>
<accession>A0A8H7NQF7</accession>
<dbReference type="PANTHER" id="PTHR37534:SF7">
    <property type="entry name" value="TRANSCRIPTIONAL ACTIVATOR PROTEIN UGA3"/>
    <property type="match status" value="1"/>
</dbReference>
<feature type="domain" description="Zn(2)-C6 fungal-type" evidence="4">
    <location>
        <begin position="23"/>
        <end position="53"/>
    </location>
</feature>
<evidence type="ECO:0000313" key="6">
    <source>
        <dbReference type="Proteomes" id="UP000616885"/>
    </source>
</evidence>
<dbReference type="InterPro" id="IPR021858">
    <property type="entry name" value="Fun_TF"/>
</dbReference>
<dbReference type="GO" id="GO:0008270">
    <property type="term" value="F:zinc ion binding"/>
    <property type="evidence" value="ECO:0007669"/>
    <property type="project" value="InterPro"/>
</dbReference>
<dbReference type="CDD" id="cd00067">
    <property type="entry name" value="GAL4"/>
    <property type="match status" value="1"/>
</dbReference>
<dbReference type="SMART" id="SM00066">
    <property type="entry name" value="GAL4"/>
    <property type="match status" value="1"/>
</dbReference>
<dbReference type="AlphaFoldDB" id="A0A8H7NQF7"/>
<dbReference type="GO" id="GO:0005634">
    <property type="term" value="C:nucleus"/>
    <property type="evidence" value="ECO:0007669"/>
    <property type="project" value="UniProtKB-SubCell"/>
</dbReference>
<dbReference type="Proteomes" id="UP000616885">
    <property type="component" value="Unassembled WGS sequence"/>
</dbReference>
<sequence length="527" mass="58513">MPETLTHIGPRRPRRYAPRTRLGCLTCRRRKKKCPADGPECRTCVRLSLDCEWDNRRHFPTSGPSPASTAAEEDGQPSSELDHDLPLRVSALSAAIPPSPSVLITMADAGDQNMLLSYYIHSFVPNISVVHTSSNFFTSVYVPMAFRCEPVLQAILACSAAHLAKGAPNSEDQARLLELSLRSQVRCHRFLQERISLTGRLQSDHIEAIAIILLLVGLEVQNGANTGKWVCQLDCVRNVIKQSGGNGVFCRRSWEAEALYEHFLYHDVMSLIMSGVAGSETDELEATSPSDIAASSPLPFTEAEVPWARFLPQDRTRSSSASSSSMRRPALSTSIHPLLGLSKDLFFLIQKIPRVKPVQSEGEGCPNPAENELFLNLERQFVDLRFDLAGDACGGIDLAARLDLVVLAETYRLAALILLYRRSCVHEDQIPLLAQRIISFAERISEGNAAEAGLTYPLFLAGAELVDEQSIVVCATKLMKIRERIKVMNIQSAEEVLQEVWRDRLNGGPCRDWENVLRSWKWVINLG</sequence>
<proteinExistence type="predicted"/>
<dbReference type="SUPFAM" id="SSF57701">
    <property type="entry name" value="Zn2/Cys6 DNA-binding domain"/>
    <property type="match status" value="1"/>
</dbReference>
<reference evidence="5" key="1">
    <citation type="submission" date="2020-10" db="EMBL/GenBank/DDBJ databases">
        <title>High-Quality Genome Resource of Clonostachys rosea strain S41 by Oxford Nanopore Long-Read Sequencing.</title>
        <authorList>
            <person name="Wang H."/>
        </authorList>
    </citation>
    <scope>NUCLEOTIDE SEQUENCE</scope>
    <source>
        <strain evidence="5">S41</strain>
    </source>
</reference>
<gene>
    <name evidence="5" type="ORF">IM811_002061</name>
</gene>
<comment type="subcellular location">
    <subcellularLocation>
        <location evidence="1">Nucleus</location>
    </subcellularLocation>
</comment>
<keyword evidence="2" id="KW-0539">Nucleus</keyword>
<evidence type="ECO:0000259" key="4">
    <source>
        <dbReference type="PROSITE" id="PS50048"/>
    </source>
</evidence>
<dbReference type="PROSITE" id="PS50048">
    <property type="entry name" value="ZN2_CY6_FUNGAL_2"/>
    <property type="match status" value="1"/>
</dbReference>
<organism evidence="5 6">
    <name type="scientific">Bionectria ochroleuca</name>
    <name type="common">Gliocladium roseum</name>
    <dbReference type="NCBI Taxonomy" id="29856"/>
    <lineage>
        <taxon>Eukaryota</taxon>
        <taxon>Fungi</taxon>
        <taxon>Dikarya</taxon>
        <taxon>Ascomycota</taxon>
        <taxon>Pezizomycotina</taxon>
        <taxon>Sordariomycetes</taxon>
        <taxon>Hypocreomycetidae</taxon>
        <taxon>Hypocreales</taxon>
        <taxon>Bionectriaceae</taxon>
        <taxon>Clonostachys</taxon>
    </lineage>
</organism>
<protein>
    <recommendedName>
        <fullName evidence="4">Zn(2)-C6 fungal-type domain-containing protein</fullName>
    </recommendedName>
</protein>
<dbReference type="Pfam" id="PF11951">
    <property type="entry name" value="Fungal_trans_2"/>
    <property type="match status" value="1"/>
</dbReference>
<evidence type="ECO:0000256" key="2">
    <source>
        <dbReference type="ARBA" id="ARBA00023242"/>
    </source>
</evidence>
<dbReference type="EMBL" id="JADCTT010000001">
    <property type="protein sequence ID" value="KAF9760367.1"/>
    <property type="molecule type" value="Genomic_DNA"/>
</dbReference>
<feature type="region of interest" description="Disordered" evidence="3">
    <location>
        <begin position="60"/>
        <end position="82"/>
    </location>
</feature>
<comment type="caution">
    <text evidence="5">The sequence shown here is derived from an EMBL/GenBank/DDBJ whole genome shotgun (WGS) entry which is preliminary data.</text>
</comment>
<evidence type="ECO:0000256" key="3">
    <source>
        <dbReference type="SAM" id="MobiDB-lite"/>
    </source>
</evidence>
<dbReference type="GO" id="GO:0045944">
    <property type="term" value="P:positive regulation of transcription by RNA polymerase II"/>
    <property type="evidence" value="ECO:0007669"/>
    <property type="project" value="TreeGrafter"/>
</dbReference>
<dbReference type="PANTHER" id="PTHR37534">
    <property type="entry name" value="TRANSCRIPTIONAL ACTIVATOR PROTEIN UGA3"/>
    <property type="match status" value="1"/>
</dbReference>
<dbReference type="InterPro" id="IPR001138">
    <property type="entry name" value="Zn2Cys6_DnaBD"/>
</dbReference>
<name>A0A8H7NQF7_BIOOC</name>